<dbReference type="AlphaFoldDB" id="A0A1I1APE7"/>
<evidence type="ECO:0000313" key="13">
    <source>
        <dbReference type="Proteomes" id="UP000243799"/>
    </source>
</evidence>
<dbReference type="PANTHER" id="PTHR23135">
    <property type="entry name" value="MUR LIGASE FAMILY MEMBER"/>
    <property type="match status" value="1"/>
</dbReference>
<dbReference type="Gene3D" id="3.90.190.20">
    <property type="entry name" value="Mur ligase, C-terminal domain"/>
    <property type="match status" value="1"/>
</dbReference>
<evidence type="ECO:0000259" key="11">
    <source>
        <dbReference type="Pfam" id="PF08245"/>
    </source>
</evidence>
<dbReference type="InterPro" id="IPR004101">
    <property type="entry name" value="Mur_ligase_C"/>
</dbReference>
<dbReference type="Gene3D" id="3.40.1190.10">
    <property type="entry name" value="Mur-like, catalytic domain"/>
    <property type="match status" value="1"/>
</dbReference>
<comment type="subcellular location">
    <subcellularLocation>
        <location evidence="7 8">Cytoplasm</location>
    </subcellularLocation>
</comment>
<feature type="binding site" evidence="7">
    <location>
        <position position="451"/>
    </location>
    <ligand>
        <name>meso-2,6-diaminopimelate</name>
        <dbReference type="ChEBI" id="CHEBI:57791"/>
    </ligand>
</feature>
<dbReference type="UniPathway" id="UPA00219"/>
<comment type="PTM">
    <text evidence="7">Carboxylation is probably crucial for Mg(2+) binding and, consequently, for the gamma-phosphate positioning of ATP.</text>
</comment>
<name>A0A1I1APE7_9PSEU</name>
<keyword evidence="5 7" id="KW-0131">Cell cycle</keyword>
<evidence type="ECO:0000256" key="8">
    <source>
        <dbReference type="RuleBase" id="RU004135"/>
    </source>
</evidence>
<dbReference type="NCBIfam" id="TIGR01085">
    <property type="entry name" value="murE"/>
    <property type="match status" value="1"/>
</dbReference>
<feature type="binding site" evidence="7">
    <location>
        <begin position="184"/>
        <end position="190"/>
    </location>
    <ligand>
        <name>ATP</name>
        <dbReference type="ChEBI" id="CHEBI:30616"/>
    </ligand>
</feature>
<reference evidence="13" key="1">
    <citation type="submission" date="2016-10" db="EMBL/GenBank/DDBJ databases">
        <authorList>
            <person name="Varghese N."/>
            <person name="Submissions S."/>
        </authorList>
    </citation>
    <scope>NUCLEOTIDE SEQUENCE [LARGE SCALE GENOMIC DNA]</scope>
    <source>
        <strain evidence="13">CGMCC 4.3568</strain>
    </source>
</reference>
<feature type="binding site" evidence="7">
    <location>
        <position position="97"/>
    </location>
    <ligand>
        <name>UDP-N-acetyl-alpha-D-muramoyl-L-alanyl-D-glutamate</name>
        <dbReference type="ChEBI" id="CHEBI:83900"/>
    </ligand>
</feature>
<dbReference type="InterPro" id="IPR013221">
    <property type="entry name" value="Mur_ligase_cen"/>
</dbReference>
<protein>
    <recommendedName>
        <fullName evidence="7">UDP-N-acetylmuramoyl-L-alanyl-D-glutamate--2,6-diaminopimelate ligase</fullName>
        <ecNumber evidence="7">6.3.2.13</ecNumber>
    </recommendedName>
    <alternativeName>
        <fullName evidence="7">Meso-A2pm-adding enzyme</fullName>
    </alternativeName>
    <alternativeName>
        <fullName evidence="7">Meso-diaminopimelate-adding enzyme</fullName>
    </alternativeName>
    <alternativeName>
        <fullName evidence="7">UDP-MurNAc-L-Ala-D-Glu:meso-diaminopimelate ligase</fullName>
    </alternativeName>
    <alternativeName>
        <fullName evidence="7">UDP-MurNAc-tripeptide synthetase</fullName>
    </alternativeName>
    <alternativeName>
        <fullName evidence="7">UDP-N-acetylmuramyl-tripeptide synthetase</fullName>
    </alternativeName>
</protein>
<dbReference type="Pfam" id="PF01225">
    <property type="entry name" value="Mur_ligase"/>
    <property type="match status" value="1"/>
</dbReference>
<dbReference type="InterPro" id="IPR036565">
    <property type="entry name" value="Mur-like_cat_sf"/>
</dbReference>
<evidence type="ECO:0000256" key="5">
    <source>
        <dbReference type="ARBA" id="ARBA00023306"/>
    </source>
</evidence>
<keyword evidence="7 12" id="KW-0436">Ligase</keyword>
<dbReference type="InterPro" id="IPR036615">
    <property type="entry name" value="Mur_ligase_C_dom_sf"/>
</dbReference>
<feature type="binding site" evidence="7">
    <location>
        <begin position="475"/>
        <end position="478"/>
    </location>
    <ligand>
        <name>meso-2,6-diaminopimelate</name>
        <dbReference type="ChEBI" id="CHEBI:57791"/>
    </ligand>
</feature>
<gene>
    <name evidence="7" type="primary">murE</name>
    <name evidence="12" type="ORF">SAMN05216266_109237</name>
</gene>
<dbReference type="EC" id="6.3.2.13" evidence="7"/>
<evidence type="ECO:0000256" key="6">
    <source>
        <dbReference type="ARBA" id="ARBA00023316"/>
    </source>
</evidence>
<evidence type="ECO:0000256" key="1">
    <source>
        <dbReference type="ARBA" id="ARBA00005898"/>
    </source>
</evidence>
<feature type="modified residue" description="N6-carboxylysine" evidence="7">
    <location>
        <position position="293"/>
    </location>
</feature>
<keyword evidence="4 7" id="KW-0573">Peptidoglycan synthesis</keyword>
<dbReference type="GO" id="GO:0008765">
    <property type="term" value="F:UDP-N-acetylmuramoylalanyl-D-glutamate-2,6-diaminopimelate ligase activity"/>
    <property type="evidence" value="ECO:0007669"/>
    <property type="project" value="UniProtKB-UniRule"/>
</dbReference>
<keyword evidence="6 7" id="KW-0961">Cell wall biogenesis/degradation</keyword>
<feature type="short sequence motif" description="Meso-diaminopimelate recognition motif" evidence="7">
    <location>
        <begin position="475"/>
        <end position="478"/>
    </location>
</feature>
<dbReference type="SUPFAM" id="SSF53244">
    <property type="entry name" value="MurD-like peptide ligases, peptide-binding domain"/>
    <property type="match status" value="1"/>
</dbReference>
<dbReference type="STRING" id="490629.SAMN05216266_109237"/>
<dbReference type="GO" id="GO:0051301">
    <property type="term" value="P:cell division"/>
    <property type="evidence" value="ECO:0007669"/>
    <property type="project" value="UniProtKB-KW"/>
</dbReference>
<feature type="binding site" evidence="7">
    <location>
        <position position="531"/>
    </location>
    <ligand>
        <name>meso-2,6-diaminopimelate</name>
        <dbReference type="ChEBI" id="CHEBI:57791"/>
    </ligand>
</feature>
<feature type="binding site" evidence="7">
    <location>
        <position position="261"/>
    </location>
    <ligand>
        <name>UDP-N-acetyl-alpha-D-muramoyl-L-alanyl-D-glutamate</name>
        <dbReference type="ChEBI" id="CHEBI:83900"/>
    </ligand>
</feature>
<dbReference type="GO" id="GO:0005737">
    <property type="term" value="C:cytoplasm"/>
    <property type="evidence" value="ECO:0007669"/>
    <property type="project" value="UniProtKB-SubCell"/>
</dbReference>
<feature type="domain" description="Mur ligase C-terminal" evidence="10">
    <location>
        <begin position="402"/>
        <end position="533"/>
    </location>
</feature>
<keyword evidence="7" id="KW-0067">ATP-binding</keyword>
<dbReference type="SUPFAM" id="SSF63418">
    <property type="entry name" value="MurE/MurF N-terminal domain"/>
    <property type="match status" value="1"/>
</dbReference>
<dbReference type="EMBL" id="FOKG01000009">
    <property type="protein sequence ID" value="SFB38230.1"/>
    <property type="molecule type" value="Genomic_DNA"/>
</dbReference>
<dbReference type="OrthoDB" id="9800958at2"/>
<dbReference type="NCBIfam" id="NF001124">
    <property type="entry name" value="PRK00139.1-2"/>
    <property type="match status" value="1"/>
</dbReference>
<organism evidence="12 13">
    <name type="scientific">Amycolatopsis marina</name>
    <dbReference type="NCBI Taxonomy" id="490629"/>
    <lineage>
        <taxon>Bacteria</taxon>
        <taxon>Bacillati</taxon>
        <taxon>Actinomycetota</taxon>
        <taxon>Actinomycetes</taxon>
        <taxon>Pseudonocardiales</taxon>
        <taxon>Pseudonocardiaceae</taxon>
        <taxon>Amycolatopsis</taxon>
    </lineage>
</organism>
<dbReference type="GO" id="GO:0008360">
    <property type="term" value="P:regulation of cell shape"/>
    <property type="evidence" value="ECO:0007669"/>
    <property type="project" value="UniProtKB-KW"/>
</dbReference>
<comment type="similarity">
    <text evidence="1 7">Belongs to the MurCDEF family. MurE subfamily.</text>
</comment>
<keyword evidence="7" id="KW-0547">Nucleotide-binding</keyword>
<comment type="caution">
    <text evidence="7">Lacks conserved residue(s) required for the propagation of feature annotation.</text>
</comment>
<feature type="domain" description="Mur ligase central" evidence="11">
    <location>
        <begin position="182"/>
        <end position="380"/>
    </location>
</feature>
<sequence length="564" mass="58845">MERKHKYTERQHAAARPLLGGWGVAGNLPRVSVNNDGSATSRGQVPDSPVKVVAVPPRPARIEPVPLTMLAARADARLFPGIDDGPETDTVLTGATLRAQQVLPGDLFAALPGARAHGADFADQAIAAGAAAVLTDQAGADRPALRDSPVPVLVHPDPRDILGPIAAWIYGEPSLRLSVLGVTGTSGKTTTAYLVESGLRAAGRTTGLIGTVETRIAGQRLSSAFTTPEAPDLQALFAVMVEQGVTHVPMEVSSHALSLGRVNGTRFTVGAFTNLSQDHLDFHRDMEDYFAAKAMLFDGRSTAEVVMLDSAWGHALIRPHTVTASIEADSPASWRASDMAITPTGEQSFRLHGPGGLTARATLPLPGTFNVANAVLAAAVLDAAGVPIDDIVDGLATVEVPGRMERVYLGQQFTAVVDYAHKPAAVGQALQALRARTEGKIITVLGCGGDRDTAKRPLMGEAAARGSDVLIVTDDNPRSEDPEAIRAAMLAGARGVGPAVGGEIVEIGDRRAAIVEAVRRAGPGDVVLVAGKGHETGQDVGGVVHPFSDRDELEAAIRDRGLYK</sequence>
<dbReference type="Proteomes" id="UP000243799">
    <property type="component" value="Unassembled WGS sequence"/>
</dbReference>
<accession>A0A1I1APE7</accession>
<dbReference type="InterPro" id="IPR000713">
    <property type="entry name" value="Mur_ligase_N"/>
</dbReference>
<dbReference type="PANTHER" id="PTHR23135:SF4">
    <property type="entry name" value="UDP-N-ACETYLMURAMOYL-L-ALANYL-D-GLUTAMATE--2,6-DIAMINOPIMELATE LIGASE MURE HOMOLOG, CHLOROPLASTIC"/>
    <property type="match status" value="1"/>
</dbReference>
<dbReference type="GO" id="GO:0005524">
    <property type="term" value="F:ATP binding"/>
    <property type="evidence" value="ECO:0007669"/>
    <property type="project" value="UniProtKB-UniRule"/>
</dbReference>
<dbReference type="InterPro" id="IPR035911">
    <property type="entry name" value="MurE/MurF_N"/>
</dbReference>
<evidence type="ECO:0000259" key="10">
    <source>
        <dbReference type="Pfam" id="PF02875"/>
    </source>
</evidence>
<feature type="binding site" evidence="7">
    <location>
        <begin position="226"/>
        <end position="227"/>
    </location>
    <ligand>
        <name>UDP-N-acetyl-alpha-D-muramoyl-L-alanyl-D-glutamate</name>
        <dbReference type="ChEBI" id="CHEBI:83900"/>
    </ligand>
</feature>
<dbReference type="HAMAP" id="MF_00208">
    <property type="entry name" value="MurE"/>
    <property type="match status" value="1"/>
</dbReference>
<evidence type="ECO:0000256" key="2">
    <source>
        <dbReference type="ARBA" id="ARBA00022618"/>
    </source>
</evidence>
<dbReference type="GO" id="GO:0009252">
    <property type="term" value="P:peptidoglycan biosynthetic process"/>
    <property type="evidence" value="ECO:0007669"/>
    <property type="project" value="UniProtKB-UniRule"/>
</dbReference>
<dbReference type="GO" id="GO:0000287">
    <property type="term" value="F:magnesium ion binding"/>
    <property type="evidence" value="ECO:0007669"/>
    <property type="project" value="UniProtKB-UniRule"/>
</dbReference>
<evidence type="ECO:0000259" key="9">
    <source>
        <dbReference type="Pfam" id="PF01225"/>
    </source>
</evidence>
<keyword evidence="13" id="KW-1185">Reference proteome</keyword>
<dbReference type="InterPro" id="IPR005761">
    <property type="entry name" value="UDP-N-AcMur-Glu-dNH2Pim_ligase"/>
</dbReference>
<dbReference type="GO" id="GO:0071555">
    <property type="term" value="P:cell wall organization"/>
    <property type="evidence" value="ECO:0007669"/>
    <property type="project" value="UniProtKB-KW"/>
</dbReference>
<keyword evidence="7" id="KW-0963">Cytoplasm</keyword>
<evidence type="ECO:0000256" key="4">
    <source>
        <dbReference type="ARBA" id="ARBA00022984"/>
    </source>
</evidence>
<evidence type="ECO:0000256" key="7">
    <source>
        <dbReference type="HAMAP-Rule" id="MF_00208"/>
    </source>
</evidence>
<dbReference type="NCBIfam" id="NF001126">
    <property type="entry name" value="PRK00139.1-4"/>
    <property type="match status" value="1"/>
</dbReference>
<proteinExistence type="inferred from homology"/>
<comment type="pathway">
    <text evidence="7 8">Cell wall biogenesis; peptidoglycan biosynthesis.</text>
</comment>
<dbReference type="SUPFAM" id="SSF53623">
    <property type="entry name" value="MurD-like peptide ligases, catalytic domain"/>
    <property type="match status" value="1"/>
</dbReference>
<comment type="cofactor">
    <cofactor evidence="7">
        <name>Mg(2+)</name>
        <dbReference type="ChEBI" id="CHEBI:18420"/>
    </cofactor>
</comment>
<keyword evidence="2 7" id="KW-0132">Cell division</keyword>
<feature type="binding site" evidence="7">
    <location>
        <position position="535"/>
    </location>
    <ligand>
        <name>meso-2,6-diaminopimelate</name>
        <dbReference type="ChEBI" id="CHEBI:57791"/>
    </ligand>
</feature>
<keyword evidence="7" id="KW-0460">Magnesium</keyword>
<evidence type="ECO:0000256" key="3">
    <source>
        <dbReference type="ARBA" id="ARBA00022960"/>
    </source>
</evidence>
<comment type="catalytic activity">
    <reaction evidence="7">
        <text>UDP-N-acetyl-alpha-D-muramoyl-L-alanyl-D-glutamate + meso-2,6-diaminopimelate + ATP = UDP-N-acetyl-alpha-D-muramoyl-L-alanyl-gamma-D-glutamyl-meso-2,6-diaminopimelate + ADP + phosphate + H(+)</text>
        <dbReference type="Rhea" id="RHEA:23676"/>
        <dbReference type="ChEBI" id="CHEBI:15378"/>
        <dbReference type="ChEBI" id="CHEBI:30616"/>
        <dbReference type="ChEBI" id="CHEBI:43474"/>
        <dbReference type="ChEBI" id="CHEBI:57791"/>
        <dbReference type="ChEBI" id="CHEBI:83900"/>
        <dbReference type="ChEBI" id="CHEBI:83905"/>
        <dbReference type="ChEBI" id="CHEBI:456216"/>
        <dbReference type="EC" id="6.3.2.13"/>
    </reaction>
</comment>
<evidence type="ECO:0000313" key="12">
    <source>
        <dbReference type="EMBL" id="SFB38230.1"/>
    </source>
</evidence>
<dbReference type="Pfam" id="PF08245">
    <property type="entry name" value="Mur_ligase_M"/>
    <property type="match status" value="1"/>
</dbReference>
<comment type="function">
    <text evidence="7">Catalyzes the addition of meso-diaminopimelic acid to the nucleotide precursor UDP-N-acetylmuramoyl-L-alanyl-D-glutamate (UMAG) in the biosynthesis of bacterial cell-wall peptidoglycan.</text>
</comment>
<dbReference type="Pfam" id="PF02875">
    <property type="entry name" value="Mur_ligase_C"/>
    <property type="match status" value="1"/>
</dbReference>
<keyword evidence="3 7" id="KW-0133">Cell shape</keyword>
<dbReference type="Gene3D" id="3.40.1390.10">
    <property type="entry name" value="MurE/MurF, N-terminal domain"/>
    <property type="match status" value="1"/>
</dbReference>
<feature type="binding site" evidence="7">
    <location>
        <position position="253"/>
    </location>
    <ligand>
        <name>UDP-N-acetyl-alpha-D-muramoyl-L-alanyl-D-glutamate</name>
        <dbReference type="ChEBI" id="CHEBI:83900"/>
    </ligand>
</feature>
<feature type="domain" description="Mur ligase N-terminal catalytic" evidence="9">
    <location>
        <begin position="95"/>
        <end position="167"/>
    </location>
</feature>